<protein>
    <submittedName>
        <fullName evidence="1">Uncharacterized protein</fullName>
    </submittedName>
</protein>
<accession>A0AAW0KK55</accession>
<proteinExistence type="predicted"/>
<sequence length="124" mass="13466">MFWGGDGGCYAIGPEKAIDGINNFEGVELGERGCKRVKIKTNVHHWDSLKGLNRGVSVELGFKDRHSCAVEKPVTVYPPSTQITCPVIYEAAGRQRNATTDEISLGSAIRPRGVRAINLIKSLA</sequence>
<name>A0AAW0KK55_QUESU</name>
<evidence type="ECO:0000313" key="1">
    <source>
        <dbReference type="EMBL" id="KAK7838796.1"/>
    </source>
</evidence>
<reference evidence="1 2" key="1">
    <citation type="journal article" date="2018" name="Sci. Data">
        <title>The draft genome sequence of cork oak.</title>
        <authorList>
            <person name="Ramos A.M."/>
            <person name="Usie A."/>
            <person name="Barbosa P."/>
            <person name="Barros P.M."/>
            <person name="Capote T."/>
            <person name="Chaves I."/>
            <person name="Simoes F."/>
            <person name="Abreu I."/>
            <person name="Carrasquinho I."/>
            <person name="Faro C."/>
            <person name="Guimaraes J.B."/>
            <person name="Mendonca D."/>
            <person name="Nobrega F."/>
            <person name="Rodrigues L."/>
            <person name="Saibo N.J.M."/>
            <person name="Varela M.C."/>
            <person name="Egas C."/>
            <person name="Matos J."/>
            <person name="Miguel C.M."/>
            <person name="Oliveira M.M."/>
            <person name="Ricardo C.P."/>
            <person name="Goncalves S."/>
        </authorList>
    </citation>
    <scope>NUCLEOTIDE SEQUENCE [LARGE SCALE GENOMIC DNA]</scope>
    <source>
        <strain evidence="2">cv. HL8</strain>
    </source>
</reference>
<comment type="caution">
    <text evidence="1">The sequence shown here is derived from an EMBL/GenBank/DDBJ whole genome shotgun (WGS) entry which is preliminary data.</text>
</comment>
<dbReference type="AlphaFoldDB" id="A0AAW0KK55"/>
<dbReference type="EMBL" id="PKMF04000298">
    <property type="protein sequence ID" value="KAK7838796.1"/>
    <property type="molecule type" value="Genomic_DNA"/>
</dbReference>
<evidence type="ECO:0000313" key="2">
    <source>
        <dbReference type="Proteomes" id="UP000237347"/>
    </source>
</evidence>
<organism evidence="1 2">
    <name type="scientific">Quercus suber</name>
    <name type="common">Cork oak</name>
    <dbReference type="NCBI Taxonomy" id="58331"/>
    <lineage>
        <taxon>Eukaryota</taxon>
        <taxon>Viridiplantae</taxon>
        <taxon>Streptophyta</taxon>
        <taxon>Embryophyta</taxon>
        <taxon>Tracheophyta</taxon>
        <taxon>Spermatophyta</taxon>
        <taxon>Magnoliopsida</taxon>
        <taxon>eudicotyledons</taxon>
        <taxon>Gunneridae</taxon>
        <taxon>Pentapetalae</taxon>
        <taxon>rosids</taxon>
        <taxon>fabids</taxon>
        <taxon>Fagales</taxon>
        <taxon>Fagaceae</taxon>
        <taxon>Quercus</taxon>
    </lineage>
</organism>
<keyword evidence="2" id="KW-1185">Reference proteome</keyword>
<gene>
    <name evidence="1" type="ORF">CFP56_019067</name>
</gene>
<dbReference type="Proteomes" id="UP000237347">
    <property type="component" value="Unassembled WGS sequence"/>
</dbReference>